<feature type="region of interest" description="Disordered" evidence="1">
    <location>
        <begin position="395"/>
        <end position="428"/>
    </location>
</feature>
<accession>U4LKZ0</accession>
<dbReference type="AlphaFoldDB" id="U4LKZ0"/>
<dbReference type="OrthoDB" id="3248508at2759"/>
<gene>
    <name evidence="3" type="ORF">PCON_13448</name>
</gene>
<dbReference type="Proteomes" id="UP000018144">
    <property type="component" value="Unassembled WGS sequence"/>
</dbReference>
<evidence type="ECO:0000313" key="4">
    <source>
        <dbReference type="Proteomes" id="UP000018144"/>
    </source>
</evidence>
<dbReference type="EMBL" id="HF935890">
    <property type="protein sequence ID" value="CCX32608.1"/>
    <property type="molecule type" value="Genomic_DNA"/>
</dbReference>
<dbReference type="InterPro" id="IPR029058">
    <property type="entry name" value="AB_hydrolase_fold"/>
</dbReference>
<evidence type="ECO:0000259" key="2">
    <source>
        <dbReference type="Pfam" id="PF12697"/>
    </source>
</evidence>
<dbReference type="Gene3D" id="3.40.50.1820">
    <property type="entry name" value="alpha/beta hydrolase"/>
    <property type="match status" value="1"/>
</dbReference>
<dbReference type="SUPFAM" id="SSF53474">
    <property type="entry name" value="alpha/beta-Hydrolases"/>
    <property type="match status" value="1"/>
</dbReference>
<feature type="region of interest" description="Disordered" evidence="1">
    <location>
        <begin position="1"/>
        <end position="92"/>
    </location>
</feature>
<name>U4LKZ0_PYROM</name>
<feature type="compositionally biased region" description="Low complexity" evidence="1">
    <location>
        <begin position="398"/>
        <end position="422"/>
    </location>
</feature>
<feature type="compositionally biased region" description="Low complexity" evidence="1">
    <location>
        <begin position="34"/>
        <end position="72"/>
    </location>
</feature>
<protein>
    <recommendedName>
        <fullName evidence="2">AB hydrolase-1 domain-containing protein</fullName>
    </recommendedName>
</protein>
<dbReference type="STRING" id="1076935.U4LKZ0"/>
<dbReference type="PANTHER" id="PTHR47842">
    <property type="entry name" value="EXPRESSED PROTEIN"/>
    <property type="match status" value="1"/>
</dbReference>
<feature type="compositionally biased region" description="Pro residues" evidence="1">
    <location>
        <begin position="1"/>
        <end position="20"/>
    </location>
</feature>
<proteinExistence type="predicted"/>
<feature type="compositionally biased region" description="Basic and acidic residues" evidence="1">
    <location>
        <begin position="528"/>
        <end position="629"/>
    </location>
</feature>
<dbReference type="PANTHER" id="PTHR47842:SF3">
    <property type="entry name" value="DUF676 DOMAIN-CONTAINING PROTEIN"/>
    <property type="match status" value="1"/>
</dbReference>
<evidence type="ECO:0000256" key="1">
    <source>
        <dbReference type="SAM" id="MobiDB-lite"/>
    </source>
</evidence>
<feature type="region of interest" description="Disordered" evidence="1">
    <location>
        <begin position="528"/>
        <end position="650"/>
    </location>
</feature>
<dbReference type="OMA" id="HVVHSKI"/>
<organism evidence="3 4">
    <name type="scientific">Pyronema omphalodes (strain CBS 100304)</name>
    <name type="common">Pyronema confluens</name>
    <dbReference type="NCBI Taxonomy" id="1076935"/>
    <lineage>
        <taxon>Eukaryota</taxon>
        <taxon>Fungi</taxon>
        <taxon>Dikarya</taxon>
        <taxon>Ascomycota</taxon>
        <taxon>Pezizomycotina</taxon>
        <taxon>Pezizomycetes</taxon>
        <taxon>Pezizales</taxon>
        <taxon>Pyronemataceae</taxon>
        <taxon>Pyronema</taxon>
    </lineage>
</organism>
<evidence type="ECO:0000313" key="3">
    <source>
        <dbReference type="EMBL" id="CCX32608.1"/>
    </source>
</evidence>
<dbReference type="eggNOG" id="ENOG502RY95">
    <property type="taxonomic scope" value="Eukaryota"/>
</dbReference>
<keyword evidence="4" id="KW-1185">Reference proteome</keyword>
<feature type="region of interest" description="Disordered" evidence="1">
    <location>
        <begin position="693"/>
        <end position="712"/>
    </location>
</feature>
<feature type="domain" description="AB hydrolase-1" evidence="2">
    <location>
        <begin position="102"/>
        <end position="258"/>
    </location>
</feature>
<dbReference type="InterPro" id="IPR000073">
    <property type="entry name" value="AB_hydrolase_1"/>
</dbReference>
<reference evidence="3 4" key="1">
    <citation type="journal article" date="2013" name="PLoS Genet.">
        <title>The genome and development-dependent transcriptomes of Pyronema confluens: a window into fungal evolution.</title>
        <authorList>
            <person name="Traeger S."/>
            <person name="Altegoer F."/>
            <person name="Freitag M."/>
            <person name="Gabaldon T."/>
            <person name="Kempken F."/>
            <person name="Kumar A."/>
            <person name="Marcet-Houben M."/>
            <person name="Poggeler S."/>
            <person name="Stajich J.E."/>
            <person name="Nowrousian M."/>
        </authorList>
    </citation>
    <scope>NUCLEOTIDE SEQUENCE [LARGE SCALE GENOMIC DNA]</scope>
    <source>
        <strain evidence="4">CBS 100304</strain>
        <tissue evidence="3">Vegetative mycelium</tissue>
    </source>
</reference>
<sequence length="712" mass="79499">MDNQAPPPYSPSQFPPPLPPRFSSDGSPPPLPPRNSISSVSSWSSPPPSRSSSSFPHLSTSSSPAGPSGSATTLLRDPRLSSQASLRPLESGTGSGRRTLLLVYIHGFNGNETSFQSFPAHLHNLLTVTLGSEEDPTSYLIHTKVYPKFKTRHAITVATLEFSQWLSQFENEMTDIILLGHSMGGILAAEVVLLNSLYSPDFRRHPQILGVVAFDTPFLGMHPGIIGAGIASLFRPAVSPPTEEVAKEDLDPLFAQRPQRNFTVVASKKPETPWESTWHFINKHHKNLTQATGKYLMSHLEFGACLADPIGLKTRYTKIRSLEDGEQMPDGRIERVRFANYYTISYGRDKTQPVVNPPPMPEVEEDIIGATGSFGVMESLEAATKQLAVVGGGATVASSPRLSPSPSPRVSISSSRPSSSNSMYESADEGHLTVLVPEPMSRNSAEVDPADVDAGVSVEVIPPTPITPAQLEQQIQDELEAKIPVPTAPAEAPLLHEIAEDTEKHLRKALEKENKRLQKEHERTVKEYAKQLKQREKLIQQVRKDREKERAEQAKAEEKQRQEQKRLENSTEKEKQLQFKREDTDLQKQLQKEEEELRKQEEQRIKDEEARLKQEQKEEEKRLKEEQKKNKPPRQRKFCILPSNPDPTWTPVEMKGVDEVGAHCGLFFVGETYAKVVGDVAGRIEEWVGEERSRRFAAETGESSGWVPEKQR</sequence>
<dbReference type="Pfam" id="PF12697">
    <property type="entry name" value="Abhydrolase_6"/>
    <property type="match status" value="1"/>
</dbReference>